<accession>M7CKA6</accession>
<reference evidence="2" key="1">
    <citation type="journal article" date="2013" name="Nat. Genet.">
        <title>The draft genomes of soft-shell turtle and green sea turtle yield insights into the development and evolution of the turtle-specific body plan.</title>
        <authorList>
            <person name="Wang Z."/>
            <person name="Pascual-Anaya J."/>
            <person name="Zadissa A."/>
            <person name="Li W."/>
            <person name="Niimura Y."/>
            <person name="Huang Z."/>
            <person name="Li C."/>
            <person name="White S."/>
            <person name="Xiong Z."/>
            <person name="Fang D."/>
            <person name="Wang B."/>
            <person name="Ming Y."/>
            <person name="Chen Y."/>
            <person name="Zheng Y."/>
            <person name="Kuraku S."/>
            <person name="Pignatelli M."/>
            <person name="Herrero J."/>
            <person name="Beal K."/>
            <person name="Nozawa M."/>
            <person name="Li Q."/>
            <person name="Wang J."/>
            <person name="Zhang H."/>
            <person name="Yu L."/>
            <person name="Shigenobu S."/>
            <person name="Wang J."/>
            <person name="Liu J."/>
            <person name="Flicek P."/>
            <person name="Searle S."/>
            <person name="Wang J."/>
            <person name="Kuratani S."/>
            <person name="Yin Y."/>
            <person name="Aken B."/>
            <person name="Zhang G."/>
            <person name="Irie N."/>
        </authorList>
    </citation>
    <scope>NUCLEOTIDE SEQUENCE [LARGE SCALE GENOMIC DNA]</scope>
</reference>
<dbReference type="EMBL" id="KB489737">
    <property type="protein sequence ID" value="EMP41502.1"/>
    <property type="molecule type" value="Genomic_DNA"/>
</dbReference>
<dbReference type="Proteomes" id="UP000031443">
    <property type="component" value="Unassembled WGS sequence"/>
</dbReference>
<evidence type="ECO:0000313" key="1">
    <source>
        <dbReference type="EMBL" id="EMP41502.1"/>
    </source>
</evidence>
<evidence type="ECO:0000313" key="2">
    <source>
        <dbReference type="Proteomes" id="UP000031443"/>
    </source>
</evidence>
<protein>
    <submittedName>
        <fullName evidence="1">Uncharacterized protein</fullName>
    </submittedName>
</protein>
<sequence length="67" mass="7087">MDPRALSRRLLYSAAVRGTGRVNGGAAAVDSPRGRHHAFHLILKSDVLLGTSTARGDSPSSSDEKDQ</sequence>
<keyword evidence="2" id="KW-1185">Reference proteome</keyword>
<dbReference type="AlphaFoldDB" id="M7CKA6"/>
<name>M7CKA6_CHEMY</name>
<gene>
    <name evidence="1" type="ORF">UY3_01210</name>
</gene>
<organism evidence="1 2">
    <name type="scientific">Chelonia mydas</name>
    <name type="common">Green sea-turtle</name>
    <name type="synonym">Chelonia agassizi</name>
    <dbReference type="NCBI Taxonomy" id="8469"/>
    <lineage>
        <taxon>Eukaryota</taxon>
        <taxon>Metazoa</taxon>
        <taxon>Chordata</taxon>
        <taxon>Craniata</taxon>
        <taxon>Vertebrata</taxon>
        <taxon>Euteleostomi</taxon>
        <taxon>Archelosauria</taxon>
        <taxon>Testudinata</taxon>
        <taxon>Testudines</taxon>
        <taxon>Cryptodira</taxon>
        <taxon>Durocryptodira</taxon>
        <taxon>Americhelydia</taxon>
        <taxon>Chelonioidea</taxon>
        <taxon>Cheloniidae</taxon>
        <taxon>Chelonia</taxon>
    </lineage>
</organism>
<proteinExistence type="predicted"/>